<evidence type="ECO:0000256" key="2">
    <source>
        <dbReference type="ARBA" id="ARBA00002988"/>
    </source>
</evidence>
<dbReference type="InterPro" id="IPR006319">
    <property type="entry name" value="PEP_synth"/>
</dbReference>
<comment type="function">
    <text evidence="2">Catalyzes the phosphorylation of pyruvate to phosphoenolpyruvate.</text>
</comment>
<feature type="domain" description="Pyruvate phosphate dikinase AMP/ATP-binding" evidence="15">
    <location>
        <begin position="23"/>
        <end position="337"/>
    </location>
</feature>
<evidence type="ECO:0000313" key="17">
    <source>
        <dbReference type="Proteomes" id="UP001314635"/>
    </source>
</evidence>
<keyword evidence="12" id="KW-0460">Magnesium</keyword>
<dbReference type="Gene3D" id="3.30.1490.20">
    <property type="entry name" value="ATP-grasp fold, A domain"/>
    <property type="match status" value="1"/>
</dbReference>
<dbReference type="SUPFAM" id="SSF56059">
    <property type="entry name" value="Glutathione synthetase ATP-binding domain-like"/>
    <property type="match status" value="1"/>
</dbReference>
<name>A0ABS5G591_9BRAD</name>
<evidence type="ECO:0000256" key="14">
    <source>
        <dbReference type="ARBA" id="ARBA00047700"/>
    </source>
</evidence>
<evidence type="ECO:0000256" key="4">
    <source>
        <dbReference type="ARBA" id="ARBA00007837"/>
    </source>
</evidence>
<dbReference type="PANTHER" id="PTHR43030:SF1">
    <property type="entry name" value="PHOSPHOENOLPYRUVATE SYNTHASE"/>
    <property type="match status" value="1"/>
</dbReference>
<evidence type="ECO:0000256" key="8">
    <source>
        <dbReference type="ARBA" id="ARBA00022723"/>
    </source>
</evidence>
<evidence type="ECO:0000256" key="7">
    <source>
        <dbReference type="ARBA" id="ARBA00022679"/>
    </source>
</evidence>
<comment type="cofactor">
    <cofactor evidence="1">
        <name>Mg(2+)</name>
        <dbReference type="ChEBI" id="CHEBI:18420"/>
    </cofactor>
</comment>
<keyword evidence="9" id="KW-0547">Nucleotide-binding</keyword>
<dbReference type="EC" id="2.7.9.2" evidence="5"/>
<dbReference type="Proteomes" id="UP001314635">
    <property type="component" value="Unassembled WGS sequence"/>
</dbReference>
<evidence type="ECO:0000256" key="6">
    <source>
        <dbReference type="ARBA" id="ARBA00021623"/>
    </source>
</evidence>
<dbReference type="PANTHER" id="PTHR43030">
    <property type="entry name" value="PHOSPHOENOLPYRUVATE SYNTHASE"/>
    <property type="match status" value="1"/>
</dbReference>
<protein>
    <recommendedName>
        <fullName evidence="6">Phosphoenolpyruvate synthase</fullName>
        <ecNumber evidence="5">2.7.9.2</ecNumber>
    </recommendedName>
    <alternativeName>
        <fullName evidence="13">Pyruvate, water dikinase</fullName>
    </alternativeName>
</protein>
<comment type="pathway">
    <text evidence="3">Carbohydrate biosynthesis; gluconeogenesis.</text>
</comment>
<evidence type="ECO:0000256" key="11">
    <source>
        <dbReference type="ARBA" id="ARBA00022840"/>
    </source>
</evidence>
<evidence type="ECO:0000259" key="15">
    <source>
        <dbReference type="Pfam" id="PF01326"/>
    </source>
</evidence>
<gene>
    <name evidence="16" type="ORF">JQ619_11960</name>
</gene>
<reference evidence="17" key="1">
    <citation type="journal article" date="2021" name="ISME J.">
        <title>Evolutionary origin and ecological implication of a unique nif island in free-living Bradyrhizobium lineages.</title>
        <authorList>
            <person name="Tao J."/>
        </authorList>
    </citation>
    <scope>NUCLEOTIDE SEQUENCE [LARGE SCALE GENOMIC DNA]</scope>
    <source>
        <strain evidence="17">SZCCT0094</strain>
    </source>
</reference>
<comment type="caution">
    <text evidence="16">The sequence shown here is derived from an EMBL/GenBank/DDBJ whole genome shotgun (WGS) entry which is preliminary data.</text>
</comment>
<evidence type="ECO:0000256" key="12">
    <source>
        <dbReference type="ARBA" id="ARBA00022842"/>
    </source>
</evidence>
<comment type="catalytic activity">
    <reaction evidence="14">
        <text>pyruvate + ATP + H2O = phosphoenolpyruvate + AMP + phosphate + 2 H(+)</text>
        <dbReference type="Rhea" id="RHEA:11364"/>
        <dbReference type="ChEBI" id="CHEBI:15361"/>
        <dbReference type="ChEBI" id="CHEBI:15377"/>
        <dbReference type="ChEBI" id="CHEBI:15378"/>
        <dbReference type="ChEBI" id="CHEBI:30616"/>
        <dbReference type="ChEBI" id="CHEBI:43474"/>
        <dbReference type="ChEBI" id="CHEBI:58702"/>
        <dbReference type="ChEBI" id="CHEBI:456215"/>
        <dbReference type="EC" id="2.7.9.2"/>
    </reaction>
</comment>
<evidence type="ECO:0000256" key="10">
    <source>
        <dbReference type="ARBA" id="ARBA00022777"/>
    </source>
</evidence>
<evidence type="ECO:0000256" key="9">
    <source>
        <dbReference type="ARBA" id="ARBA00022741"/>
    </source>
</evidence>
<keyword evidence="7" id="KW-0808">Transferase</keyword>
<dbReference type="Gene3D" id="3.30.470.20">
    <property type="entry name" value="ATP-grasp fold, B domain"/>
    <property type="match status" value="1"/>
</dbReference>
<dbReference type="RefSeq" id="WP_172237289.1">
    <property type="nucleotide sequence ID" value="NZ_JABFDP010000015.1"/>
</dbReference>
<organism evidence="16 17">
    <name type="scientific">Bradyrhizobium denitrificans</name>
    <dbReference type="NCBI Taxonomy" id="2734912"/>
    <lineage>
        <taxon>Bacteria</taxon>
        <taxon>Pseudomonadati</taxon>
        <taxon>Pseudomonadota</taxon>
        <taxon>Alphaproteobacteria</taxon>
        <taxon>Hyphomicrobiales</taxon>
        <taxon>Nitrobacteraceae</taxon>
        <taxon>Bradyrhizobium</taxon>
    </lineage>
</organism>
<dbReference type="Pfam" id="PF01326">
    <property type="entry name" value="PPDK_N"/>
    <property type="match status" value="1"/>
</dbReference>
<evidence type="ECO:0000256" key="1">
    <source>
        <dbReference type="ARBA" id="ARBA00001946"/>
    </source>
</evidence>
<keyword evidence="17" id="KW-1185">Reference proteome</keyword>
<keyword evidence="8" id="KW-0479">Metal-binding</keyword>
<proteinExistence type="inferred from homology"/>
<dbReference type="EMBL" id="JAFCLK010000010">
    <property type="protein sequence ID" value="MBR1136483.1"/>
    <property type="molecule type" value="Genomic_DNA"/>
</dbReference>
<dbReference type="InterPro" id="IPR002192">
    <property type="entry name" value="PPDK_AMP/ATP-bd"/>
</dbReference>
<dbReference type="InterPro" id="IPR013815">
    <property type="entry name" value="ATP_grasp_subdomain_1"/>
</dbReference>
<keyword evidence="10" id="KW-0418">Kinase</keyword>
<keyword evidence="11" id="KW-0067">ATP-binding</keyword>
<comment type="similarity">
    <text evidence="4">Belongs to the PEP-utilizing enzyme family.</text>
</comment>
<evidence type="ECO:0000256" key="5">
    <source>
        <dbReference type="ARBA" id="ARBA00011996"/>
    </source>
</evidence>
<evidence type="ECO:0000256" key="3">
    <source>
        <dbReference type="ARBA" id="ARBA00004742"/>
    </source>
</evidence>
<accession>A0ABS5G591</accession>
<sequence length="359" mass="38738">MGANAAASFIVPFEAACADDFPRIGGKCASLARMIAQGVRVPQGFAVTTDAYALHLRSNGLAATISERLARIVLDDVDDEERLSHEIRDAIVAQPMPAAVEQSIREAYRRMSPDGQLPVAVRSSATAEDLPDASFAGQQDTYLWVVGEDVVVEKVKACWASLFNARAISYRAENGLGQIDVLMSVGVQKMVNASAAGVAMTLDPINGDRTKIVIDSAFGLGEPVVSGEITPDNFVVEKVLLQVIKQRISEKDFELVADRAARRTVERVIAPERRTLPSLTNAQVLAVARLAKSLERSMGCPQDVEWAIDADLPEDDNLVALQSRPETVWSQKKKQTTAVYETGIAGVLGTLLAPIQAKR</sequence>
<evidence type="ECO:0000313" key="16">
    <source>
        <dbReference type="EMBL" id="MBR1136483.1"/>
    </source>
</evidence>
<evidence type="ECO:0000256" key="13">
    <source>
        <dbReference type="ARBA" id="ARBA00033470"/>
    </source>
</evidence>